<dbReference type="Pfam" id="PF05699">
    <property type="entry name" value="Dimer_Tnp_hAT"/>
    <property type="match status" value="1"/>
</dbReference>
<dbReference type="InterPro" id="IPR008906">
    <property type="entry name" value="HATC_C_dom"/>
</dbReference>
<evidence type="ECO:0000313" key="3">
    <source>
        <dbReference type="EMBL" id="CAH0389345.1"/>
    </source>
</evidence>
<dbReference type="AlphaFoldDB" id="A0A9P0ADD0"/>
<dbReference type="SUPFAM" id="SSF53098">
    <property type="entry name" value="Ribonuclease H-like"/>
    <property type="match status" value="1"/>
</dbReference>
<accession>A0A9P0ADD0</accession>
<evidence type="ECO:0000256" key="1">
    <source>
        <dbReference type="SAM" id="MobiDB-lite"/>
    </source>
</evidence>
<dbReference type="InterPro" id="IPR025398">
    <property type="entry name" value="DUF4371"/>
</dbReference>
<dbReference type="Pfam" id="PF14291">
    <property type="entry name" value="DUF4371"/>
    <property type="match status" value="1"/>
</dbReference>
<keyword evidence="4" id="KW-1185">Reference proteome</keyword>
<sequence>MCDKPSGSEFRKRAKETIVKNEKLLAKIPKLTTFYKSQSTDVSERNLESSETSTTEQTTDPNTAPENEKGGGGDCSNNSVPATENSATGQLRAVQPQPTQISNDPACWIINEELRDYIAQNGLKQNDDEDFSKSARHYPDHRRHFSKSHFMKKMTNEETVKRSWLVYSPSNGHVYCGPCKLYGGSSLFATSGFNDWRNVGGIAGHENSRDHQQCLVKFITREKKLERIDSQVLKQYDKNVEYWKKVLERVVETLKFLSSRGLPLFGDNEKLGSSRNGNFLGCIELISKFDPFMADHLVRYGNKGSGTPSYLSSTITREVHLLLHDQVKSKIIEEILIAKYYSIVVDSTPDYSRKDQLTLIIRYVLPEGSPVERFITFMANTGHKGIHMFVSIVGEIESLGISMKNCRGQSYDNASNMSGCYQGLQTRIKEISPTADYVPCSGHSLQLVGTGAADSSPESVEFFLLEQNVYVFFSASTERWAVLIRHLPEDAYTVKALSDTRWSARSDASKAIFKSYREIISALTEIGENPDQPSTARVEANSIAKQLQKLETAILLLFWNKVLDKFHRYSKKLQTEGLDLQSVLNLYVSLKAFGTSLRNENEFSKIEKEAKQLCGSNEYKKDQSRSTKPKLPFGESTKNHTEFSGRESFIFNVYYAALDKICTSLSDKIKIYSDLNEDFGFLWNLLNLHKSDISKHAKKLQEKYSDDLDKTFPEECVCFAFFLEEYKEMDPNAVKDFGNPQALLKFLKSNRIEDYPNVNISLRIFLCMAVTNCTGERSFSVLKRVKNHLQTTKKQDFLNSSALLYIENELLQTLDFSGIISDFAAAKARRKTFV</sequence>
<dbReference type="PANTHER" id="PTHR45749:SF23">
    <property type="entry name" value="ZINC FINGER MYM-TYPE PROTEIN 1-LIKE"/>
    <property type="match status" value="1"/>
</dbReference>
<dbReference type="InterPro" id="IPR012337">
    <property type="entry name" value="RNaseH-like_sf"/>
</dbReference>
<dbReference type="PANTHER" id="PTHR45749">
    <property type="match status" value="1"/>
</dbReference>
<feature type="region of interest" description="Disordered" evidence="1">
    <location>
        <begin position="617"/>
        <end position="639"/>
    </location>
</feature>
<evidence type="ECO:0000313" key="4">
    <source>
        <dbReference type="Proteomes" id="UP001152759"/>
    </source>
</evidence>
<name>A0A9P0ADD0_BEMTA</name>
<feature type="domain" description="TTF-type" evidence="2">
    <location>
        <begin position="146"/>
        <end position="230"/>
    </location>
</feature>
<dbReference type="EMBL" id="OU963865">
    <property type="protein sequence ID" value="CAH0389345.1"/>
    <property type="molecule type" value="Genomic_DNA"/>
</dbReference>
<feature type="region of interest" description="Disordered" evidence="1">
    <location>
        <begin position="35"/>
        <end position="99"/>
    </location>
</feature>
<reference evidence="3" key="1">
    <citation type="submission" date="2021-12" db="EMBL/GenBank/DDBJ databases">
        <authorList>
            <person name="King R."/>
        </authorList>
    </citation>
    <scope>NUCLEOTIDE SEQUENCE</scope>
</reference>
<feature type="compositionally biased region" description="Low complexity" evidence="1">
    <location>
        <begin position="49"/>
        <end position="59"/>
    </location>
</feature>
<dbReference type="InterPro" id="IPR006580">
    <property type="entry name" value="Znf_TTF"/>
</dbReference>
<dbReference type="SMART" id="SM00597">
    <property type="entry name" value="ZnF_TTF"/>
    <property type="match status" value="1"/>
</dbReference>
<dbReference type="Proteomes" id="UP001152759">
    <property type="component" value="Chromosome 4"/>
</dbReference>
<dbReference type="GO" id="GO:0046983">
    <property type="term" value="F:protein dimerization activity"/>
    <property type="evidence" value="ECO:0007669"/>
    <property type="project" value="InterPro"/>
</dbReference>
<gene>
    <name evidence="3" type="ORF">BEMITA_LOCUS8183</name>
</gene>
<organism evidence="3 4">
    <name type="scientific">Bemisia tabaci</name>
    <name type="common">Sweetpotato whitefly</name>
    <name type="synonym">Aleurodes tabaci</name>
    <dbReference type="NCBI Taxonomy" id="7038"/>
    <lineage>
        <taxon>Eukaryota</taxon>
        <taxon>Metazoa</taxon>
        <taxon>Ecdysozoa</taxon>
        <taxon>Arthropoda</taxon>
        <taxon>Hexapoda</taxon>
        <taxon>Insecta</taxon>
        <taxon>Pterygota</taxon>
        <taxon>Neoptera</taxon>
        <taxon>Paraneoptera</taxon>
        <taxon>Hemiptera</taxon>
        <taxon>Sternorrhyncha</taxon>
        <taxon>Aleyrodoidea</taxon>
        <taxon>Aleyrodidae</taxon>
        <taxon>Aleyrodinae</taxon>
        <taxon>Bemisia</taxon>
    </lineage>
</organism>
<feature type="compositionally biased region" description="Polar residues" evidence="1">
    <location>
        <begin position="75"/>
        <end position="89"/>
    </location>
</feature>
<evidence type="ECO:0000259" key="2">
    <source>
        <dbReference type="SMART" id="SM00597"/>
    </source>
</evidence>
<protein>
    <recommendedName>
        <fullName evidence="2">TTF-type domain-containing protein</fullName>
    </recommendedName>
</protein>
<proteinExistence type="predicted"/>